<dbReference type="GO" id="GO:0017111">
    <property type="term" value="F:ribonucleoside triphosphate phosphatase activity"/>
    <property type="evidence" value="ECO:0007669"/>
    <property type="project" value="UniProtKB-ARBA"/>
</dbReference>
<dbReference type="InterPro" id="IPR023582">
    <property type="entry name" value="Impact"/>
</dbReference>
<evidence type="ECO:0000259" key="3">
    <source>
        <dbReference type="Pfam" id="PF09186"/>
    </source>
</evidence>
<protein>
    <submittedName>
        <fullName evidence="4">YigZ family protein</fullName>
    </submittedName>
</protein>
<feature type="domain" description="UPF0029" evidence="3">
    <location>
        <begin position="142"/>
        <end position="188"/>
    </location>
</feature>
<dbReference type="GO" id="GO:0032561">
    <property type="term" value="F:guanyl ribonucleotide binding"/>
    <property type="evidence" value="ECO:0007669"/>
    <property type="project" value="UniProtKB-ARBA"/>
</dbReference>
<accession>A0A4P7XIY1</accession>
<dbReference type="SUPFAM" id="SSF54211">
    <property type="entry name" value="Ribosomal protein S5 domain 2-like"/>
    <property type="match status" value="1"/>
</dbReference>
<dbReference type="InterPro" id="IPR020568">
    <property type="entry name" value="Ribosomal_Su5_D2-typ_SF"/>
</dbReference>
<keyword evidence="5" id="KW-1185">Reference proteome</keyword>
<evidence type="ECO:0000256" key="1">
    <source>
        <dbReference type="ARBA" id="ARBA00007665"/>
    </source>
</evidence>
<dbReference type="PANTHER" id="PTHR16301:SF20">
    <property type="entry name" value="IMPACT FAMILY MEMBER YIGZ"/>
    <property type="match status" value="1"/>
</dbReference>
<evidence type="ECO:0000313" key="5">
    <source>
        <dbReference type="Proteomes" id="UP000298049"/>
    </source>
</evidence>
<dbReference type="PROSITE" id="PS00910">
    <property type="entry name" value="UPF0029"/>
    <property type="match status" value="1"/>
</dbReference>
<dbReference type="GO" id="GO:0006446">
    <property type="term" value="P:regulation of translational initiation"/>
    <property type="evidence" value="ECO:0007669"/>
    <property type="project" value="TreeGrafter"/>
</dbReference>
<reference evidence="4 5" key="1">
    <citation type="submission" date="2018-07" db="EMBL/GenBank/DDBJ databases">
        <title>Marsedoiliclastica nanhaica gen. nov. sp. nov., a novel marine hydrocarbonoclastic bacterium isolated from an in-situ enriched hydrocarbon-degrading consortium in deep-sea sediment.</title>
        <authorList>
            <person name="Dong C."/>
            <person name="Ma T."/>
            <person name="Liu R."/>
            <person name="Shao Z."/>
        </authorList>
    </citation>
    <scope>NUCLEOTIDE SEQUENCE [LARGE SCALE GENOMIC DNA]</scope>
    <source>
        <strain evidence="5">soil36-7</strain>
    </source>
</reference>
<dbReference type="InterPro" id="IPR035647">
    <property type="entry name" value="EFG_III/V"/>
</dbReference>
<dbReference type="InterPro" id="IPR015269">
    <property type="entry name" value="UPF0029_Impact_C"/>
</dbReference>
<name>A0A4P7XIY1_9ALTE</name>
<dbReference type="KEGG" id="hmi:soil367_12595"/>
<dbReference type="PANTHER" id="PTHR16301">
    <property type="entry name" value="IMPACT-RELATED"/>
    <property type="match status" value="1"/>
</dbReference>
<evidence type="ECO:0000259" key="2">
    <source>
        <dbReference type="Pfam" id="PF01205"/>
    </source>
</evidence>
<dbReference type="InterPro" id="IPR036956">
    <property type="entry name" value="Impact_N_sf"/>
</dbReference>
<evidence type="ECO:0000313" key="4">
    <source>
        <dbReference type="EMBL" id="QCF26703.1"/>
    </source>
</evidence>
<dbReference type="AlphaFoldDB" id="A0A4P7XIY1"/>
<dbReference type="Pfam" id="PF01205">
    <property type="entry name" value="Impact_N"/>
    <property type="match status" value="1"/>
</dbReference>
<organism evidence="4 5">
    <name type="scientific">Hydrocarboniclastica marina</name>
    <dbReference type="NCBI Taxonomy" id="2259620"/>
    <lineage>
        <taxon>Bacteria</taxon>
        <taxon>Pseudomonadati</taxon>
        <taxon>Pseudomonadota</taxon>
        <taxon>Gammaproteobacteria</taxon>
        <taxon>Alteromonadales</taxon>
        <taxon>Alteromonadaceae</taxon>
        <taxon>Hydrocarboniclastica</taxon>
    </lineage>
</organism>
<dbReference type="EMBL" id="CP031093">
    <property type="protein sequence ID" value="QCF26703.1"/>
    <property type="molecule type" value="Genomic_DNA"/>
</dbReference>
<dbReference type="GO" id="GO:0005737">
    <property type="term" value="C:cytoplasm"/>
    <property type="evidence" value="ECO:0007669"/>
    <property type="project" value="TreeGrafter"/>
</dbReference>
<sequence length="200" mass="21082">MSQTYPVPAGSAETEIIIKKSRFIARAVPVGGRETAMSELARARTDFPDARHHCFAYVIGKPGAATSAAMGDDGEPSGTAGKPILNVIHHKGIGDIMVIVIRYFGGTKLGAGGLVRAYAGVTEKVLAQLEIVEHAPESTCSIALDFAQEQPLRHWADQNGAHVDAVEYGSQVNVTLTVPDAAFEALRDFAGAAGLVISRD</sequence>
<dbReference type="SUPFAM" id="SSF54980">
    <property type="entry name" value="EF-G C-terminal domain-like"/>
    <property type="match status" value="1"/>
</dbReference>
<dbReference type="InterPro" id="IPR001498">
    <property type="entry name" value="Impact_N"/>
</dbReference>
<gene>
    <name evidence="4" type="ORF">soil367_12595</name>
</gene>
<feature type="domain" description="Impact N-terminal" evidence="2">
    <location>
        <begin position="19"/>
        <end position="126"/>
    </location>
</feature>
<dbReference type="Proteomes" id="UP000298049">
    <property type="component" value="Chromosome"/>
</dbReference>
<dbReference type="OrthoDB" id="9813771at2"/>
<comment type="similarity">
    <text evidence="1">Belongs to the IMPACT family.</text>
</comment>
<dbReference type="RefSeq" id="WP_136549406.1">
    <property type="nucleotide sequence ID" value="NZ_CP031093.1"/>
</dbReference>
<dbReference type="Pfam" id="PF09186">
    <property type="entry name" value="DUF1949"/>
    <property type="match status" value="1"/>
</dbReference>
<dbReference type="Gene3D" id="3.30.230.30">
    <property type="entry name" value="Impact, N-terminal domain"/>
    <property type="match status" value="1"/>
</dbReference>
<dbReference type="GO" id="GO:0043168">
    <property type="term" value="F:anion binding"/>
    <property type="evidence" value="ECO:0007669"/>
    <property type="project" value="UniProtKB-ARBA"/>
</dbReference>
<dbReference type="InterPro" id="IPR020569">
    <property type="entry name" value="UPF0029_Impact_CS"/>
</dbReference>
<proteinExistence type="inferred from homology"/>